<feature type="region of interest" description="Disordered" evidence="1">
    <location>
        <begin position="1"/>
        <end position="113"/>
    </location>
</feature>
<feature type="compositionally biased region" description="Basic residues" evidence="1">
    <location>
        <begin position="28"/>
        <end position="40"/>
    </location>
</feature>
<dbReference type="AlphaFoldDB" id="A0AAD7R0T8"/>
<evidence type="ECO:0000256" key="1">
    <source>
        <dbReference type="SAM" id="MobiDB-lite"/>
    </source>
</evidence>
<feature type="compositionally biased region" description="Polar residues" evidence="1">
    <location>
        <begin position="1"/>
        <end position="13"/>
    </location>
</feature>
<dbReference type="Proteomes" id="UP001221898">
    <property type="component" value="Unassembled WGS sequence"/>
</dbReference>
<evidence type="ECO:0000313" key="3">
    <source>
        <dbReference type="Proteomes" id="UP001221898"/>
    </source>
</evidence>
<proteinExistence type="predicted"/>
<dbReference type="EMBL" id="JAINUG010002041">
    <property type="protein sequence ID" value="KAJ8351118.1"/>
    <property type="molecule type" value="Genomic_DNA"/>
</dbReference>
<evidence type="ECO:0000313" key="2">
    <source>
        <dbReference type="EMBL" id="KAJ8351118.1"/>
    </source>
</evidence>
<name>A0AAD7R0T8_9TELE</name>
<gene>
    <name evidence="2" type="ORF">AAFF_G00149390</name>
</gene>
<accession>A0AAD7R0T8</accession>
<protein>
    <submittedName>
        <fullName evidence="2">Uncharacterized protein</fullName>
    </submittedName>
</protein>
<feature type="compositionally biased region" description="Polar residues" evidence="1">
    <location>
        <begin position="104"/>
        <end position="113"/>
    </location>
</feature>
<organism evidence="2 3">
    <name type="scientific">Aldrovandia affinis</name>
    <dbReference type="NCBI Taxonomy" id="143900"/>
    <lineage>
        <taxon>Eukaryota</taxon>
        <taxon>Metazoa</taxon>
        <taxon>Chordata</taxon>
        <taxon>Craniata</taxon>
        <taxon>Vertebrata</taxon>
        <taxon>Euteleostomi</taxon>
        <taxon>Actinopterygii</taxon>
        <taxon>Neopterygii</taxon>
        <taxon>Teleostei</taxon>
        <taxon>Notacanthiformes</taxon>
        <taxon>Halosauridae</taxon>
        <taxon>Aldrovandia</taxon>
    </lineage>
</organism>
<comment type="caution">
    <text evidence="2">The sequence shown here is derived from an EMBL/GenBank/DDBJ whole genome shotgun (WGS) entry which is preliminary data.</text>
</comment>
<keyword evidence="3" id="KW-1185">Reference proteome</keyword>
<sequence length="113" mass="12820">MPQTGLQNMQNIDFQIPNIDEFASARSREKRHHRRPRPQHGPHTQEEAPRRPLTHKNLKTTGAANGNLERKEPNGDIQPPHQTPPLSSPASSEAEVPMRDMMQRMTTGIVSHH</sequence>
<reference evidence="2" key="1">
    <citation type="journal article" date="2023" name="Science">
        <title>Genome structures resolve the early diversification of teleost fishes.</title>
        <authorList>
            <person name="Parey E."/>
            <person name="Louis A."/>
            <person name="Montfort J."/>
            <person name="Bouchez O."/>
            <person name="Roques C."/>
            <person name="Iampietro C."/>
            <person name="Lluch J."/>
            <person name="Castinel A."/>
            <person name="Donnadieu C."/>
            <person name="Desvignes T."/>
            <person name="Floi Bucao C."/>
            <person name="Jouanno E."/>
            <person name="Wen M."/>
            <person name="Mejri S."/>
            <person name="Dirks R."/>
            <person name="Jansen H."/>
            <person name="Henkel C."/>
            <person name="Chen W.J."/>
            <person name="Zahm M."/>
            <person name="Cabau C."/>
            <person name="Klopp C."/>
            <person name="Thompson A.W."/>
            <person name="Robinson-Rechavi M."/>
            <person name="Braasch I."/>
            <person name="Lecointre G."/>
            <person name="Bobe J."/>
            <person name="Postlethwait J.H."/>
            <person name="Berthelot C."/>
            <person name="Roest Crollius H."/>
            <person name="Guiguen Y."/>
        </authorList>
    </citation>
    <scope>NUCLEOTIDE SEQUENCE</scope>
    <source>
        <strain evidence="2">NC1722</strain>
    </source>
</reference>